<gene>
    <name evidence="5" type="primary">FREQ</name>
    <name evidence="5" type="ORF">HERIO_782</name>
</gene>
<dbReference type="SUPFAM" id="SSF47473">
    <property type="entry name" value="EF-hand"/>
    <property type="match status" value="1"/>
</dbReference>
<sequence length="198" mass="23519">MGNRISFVNEQDKEIRKFKHFQPKDIREWSKEFKSLFPLKYITVSDLYTLFKTHFPLNLTNDLTIITHLKPDDVTEINKSINRFCSRLFKALNIADNGKITLTELLISTSKFIRGSTFEKTTWIFRFYDINQEGEISRETFSETIDDMFLLIYGQFCKDKSNELVNQLYNSLNKDHNSSLTLEDFIQLYENHFDLLKN</sequence>
<keyword evidence="2" id="KW-0519">Myristate</keyword>
<protein>
    <submittedName>
        <fullName evidence="5">FREQ</fullName>
    </submittedName>
</protein>
<dbReference type="VEuPathDB" id="MicrosporidiaDB:A0H76_1811"/>
<comment type="similarity">
    <text evidence="1">Belongs to the recoverin family.</text>
</comment>
<evidence type="ECO:0000256" key="3">
    <source>
        <dbReference type="ARBA" id="ARBA00022737"/>
    </source>
</evidence>
<proteinExistence type="inferred from homology"/>
<evidence type="ECO:0000256" key="4">
    <source>
        <dbReference type="ARBA" id="ARBA00023288"/>
    </source>
</evidence>
<evidence type="ECO:0000313" key="6">
    <source>
        <dbReference type="Proteomes" id="UP000192356"/>
    </source>
</evidence>
<keyword evidence="6" id="KW-1185">Reference proteome</keyword>
<dbReference type="InterPro" id="IPR011992">
    <property type="entry name" value="EF-hand-dom_pair"/>
</dbReference>
<keyword evidence="3" id="KW-0677">Repeat</keyword>
<name>A0A1X0QC50_9MICR</name>
<dbReference type="EMBL" id="LVKB01000026">
    <property type="protein sequence ID" value="ORD97361.1"/>
    <property type="molecule type" value="Genomic_DNA"/>
</dbReference>
<organism evidence="5 6">
    <name type="scientific">Hepatospora eriocheir</name>
    <dbReference type="NCBI Taxonomy" id="1081669"/>
    <lineage>
        <taxon>Eukaryota</taxon>
        <taxon>Fungi</taxon>
        <taxon>Fungi incertae sedis</taxon>
        <taxon>Microsporidia</taxon>
        <taxon>Hepatosporidae</taxon>
        <taxon>Hepatospora</taxon>
    </lineage>
</organism>
<dbReference type="PANTHER" id="PTHR23055">
    <property type="entry name" value="CALCIUM BINDING PROTEINS"/>
    <property type="match status" value="1"/>
</dbReference>
<comment type="caution">
    <text evidence="5">The sequence shown here is derived from an EMBL/GenBank/DDBJ whole genome shotgun (WGS) entry which is preliminary data.</text>
</comment>
<evidence type="ECO:0000313" key="5">
    <source>
        <dbReference type="EMBL" id="ORD97361.1"/>
    </source>
</evidence>
<evidence type="ECO:0000256" key="2">
    <source>
        <dbReference type="ARBA" id="ARBA00022707"/>
    </source>
</evidence>
<dbReference type="GO" id="GO:0005509">
    <property type="term" value="F:calcium ion binding"/>
    <property type="evidence" value="ECO:0007669"/>
    <property type="project" value="InterPro"/>
</dbReference>
<dbReference type="PANTHER" id="PTHR23055:SF178">
    <property type="entry name" value="NEUROCALCIN HOMOLOG"/>
    <property type="match status" value="1"/>
</dbReference>
<keyword evidence="4" id="KW-0449">Lipoprotein</keyword>
<accession>A0A1X0QC50</accession>
<reference evidence="5 6" key="1">
    <citation type="journal article" date="2017" name="Environ. Microbiol.">
        <title>Decay of the glycolytic pathway and adaptation to intranuclear parasitism within Enterocytozoonidae microsporidia.</title>
        <authorList>
            <person name="Wiredu Boakye D."/>
            <person name="Jaroenlak P."/>
            <person name="Prachumwat A."/>
            <person name="Williams T.A."/>
            <person name="Bateman K.S."/>
            <person name="Itsathitphaisarn O."/>
            <person name="Sritunyalucksana K."/>
            <person name="Paszkiewicz K.H."/>
            <person name="Moore K.A."/>
            <person name="Stentiford G.D."/>
            <person name="Williams B.A."/>
        </authorList>
    </citation>
    <scope>NUCLEOTIDE SEQUENCE [LARGE SCALE GENOMIC DNA]</scope>
    <source>
        <strain evidence="5 6">GB1</strain>
    </source>
</reference>
<evidence type="ECO:0000256" key="1">
    <source>
        <dbReference type="ARBA" id="ARBA00006049"/>
    </source>
</evidence>
<dbReference type="OrthoDB" id="191686at2759"/>
<dbReference type="Gene3D" id="1.10.238.10">
    <property type="entry name" value="EF-hand"/>
    <property type="match status" value="1"/>
</dbReference>
<dbReference type="Proteomes" id="UP000192356">
    <property type="component" value="Unassembled WGS sequence"/>
</dbReference>
<dbReference type="VEuPathDB" id="MicrosporidiaDB:HERIO_782"/>
<dbReference type="InterPro" id="IPR028846">
    <property type="entry name" value="Recoverin"/>
</dbReference>
<dbReference type="AlphaFoldDB" id="A0A1X0QC50"/>